<dbReference type="GO" id="GO:0003677">
    <property type="term" value="F:DNA binding"/>
    <property type="evidence" value="ECO:0007669"/>
    <property type="project" value="UniProtKB-KW"/>
</dbReference>
<dbReference type="PANTHER" id="PTHR35144:SF1">
    <property type="entry name" value="PROTEIN PACG"/>
    <property type="match status" value="1"/>
</dbReference>
<dbReference type="Gene3D" id="2.60.40.1390">
    <property type="entry name" value="NDT80 DNA-binding domain"/>
    <property type="match status" value="1"/>
</dbReference>
<proteinExistence type="predicted"/>
<feature type="compositionally biased region" description="Polar residues" evidence="3">
    <location>
        <begin position="470"/>
        <end position="489"/>
    </location>
</feature>
<dbReference type="GO" id="GO:0000228">
    <property type="term" value="C:nuclear chromosome"/>
    <property type="evidence" value="ECO:0007669"/>
    <property type="project" value="TreeGrafter"/>
</dbReference>
<feature type="compositionally biased region" description="Polar residues" evidence="3">
    <location>
        <begin position="385"/>
        <end position="394"/>
    </location>
</feature>
<feature type="DNA-binding region" description="NDT80" evidence="2">
    <location>
        <begin position="59"/>
        <end position="319"/>
    </location>
</feature>
<feature type="domain" description="NDT80" evidence="4">
    <location>
        <begin position="59"/>
        <end position="319"/>
    </location>
</feature>
<dbReference type="InterPro" id="IPR024061">
    <property type="entry name" value="NDT80_DNA-bd_dom"/>
</dbReference>
<gene>
    <name evidence="5" type="ORF">IMSHALPRED_005099</name>
</gene>
<evidence type="ECO:0000256" key="3">
    <source>
        <dbReference type="SAM" id="MobiDB-lite"/>
    </source>
</evidence>
<feature type="compositionally biased region" description="Polar residues" evidence="3">
    <location>
        <begin position="81"/>
        <end position="94"/>
    </location>
</feature>
<dbReference type="GO" id="GO:0003700">
    <property type="term" value="F:DNA-binding transcription factor activity"/>
    <property type="evidence" value="ECO:0007669"/>
    <property type="project" value="UniProtKB-UniRule"/>
</dbReference>
<dbReference type="AlphaFoldDB" id="A0A8H3FCQ6"/>
<evidence type="ECO:0000313" key="6">
    <source>
        <dbReference type="Proteomes" id="UP000664534"/>
    </source>
</evidence>
<dbReference type="OrthoDB" id="4117572at2759"/>
<feature type="compositionally biased region" description="Low complexity" evidence="3">
    <location>
        <begin position="399"/>
        <end position="422"/>
    </location>
</feature>
<feature type="region of interest" description="Disordered" evidence="3">
    <location>
        <begin position="37"/>
        <end position="100"/>
    </location>
</feature>
<name>A0A8H3FCQ6_9LECA</name>
<dbReference type="InterPro" id="IPR052605">
    <property type="entry name" value="Fungal_trans_regulator"/>
</dbReference>
<dbReference type="Proteomes" id="UP000664534">
    <property type="component" value="Unassembled WGS sequence"/>
</dbReference>
<evidence type="ECO:0000313" key="5">
    <source>
        <dbReference type="EMBL" id="CAF9921164.1"/>
    </source>
</evidence>
<organism evidence="5 6">
    <name type="scientific">Imshaugia aleurites</name>
    <dbReference type="NCBI Taxonomy" id="172621"/>
    <lineage>
        <taxon>Eukaryota</taxon>
        <taxon>Fungi</taxon>
        <taxon>Dikarya</taxon>
        <taxon>Ascomycota</taxon>
        <taxon>Pezizomycotina</taxon>
        <taxon>Lecanoromycetes</taxon>
        <taxon>OSLEUM clade</taxon>
        <taxon>Lecanoromycetidae</taxon>
        <taxon>Lecanorales</taxon>
        <taxon>Lecanorineae</taxon>
        <taxon>Parmeliaceae</taxon>
        <taxon>Imshaugia</taxon>
    </lineage>
</organism>
<keyword evidence="6" id="KW-1185">Reference proteome</keyword>
<evidence type="ECO:0000256" key="1">
    <source>
        <dbReference type="ARBA" id="ARBA00023125"/>
    </source>
</evidence>
<dbReference type="GO" id="GO:0051321">
    <property type="term" value="P:meiotic cell cycle"/>
    <property type="evidence" value="ECO:0007669"/>
    <property type="project" value="TreeGrafter"/>
</dbReference>
<dbReference type="PROSITE" id="PS51517">
    <property type="entry name" value="NDT80"/>
    <property type="match status" value="1"/>
</dbReference>
<dbReference type="InterPro" id="IPR037141">
    <property type="entry name" value="NDT80_DNA-bd_dom_sf"/>
</dbReference>
<feature type="region of interest" description="Disordered" evidence="3">
    <location>
        <begin position="316"/>
        <end position="489"/>
    </location>
</feature>
<sequence>MNGYDHHMTMSYLPHNSNTNTDEYLNTLPPMGLTEQSFQTPTYSTDDFRTINSMSRMPPLPSSSEPDRPFNPSYQDFHFDPTTQHDTQEQSVPESASIDRDDELLSFQPTTYHYSLLDYSLRTISVSLNARLHGMFFMADPPNPPGLFPQLATPELTCYRRNLFQVTGSITLPRGLRYILTDRGERIPIVAQELTISATESVEGGTVKLISVPWKTPINSPPIPPEDKTEKEPCVIPLDLMSHHDPDAQFATYPFAWKRLQFRIATANNGRRKELQQHFVARLKLMVTLSTGDTLAVAEARSAAIIVRGRSPRNFQQRRDLPVGERATGRKGTSLPTNVPRRTISDPPKPTPTLKRERSPDNPFTSFDLSSIPAAQDMSLYGNWTRPNGGSNSAPAFPTPTIKTPTLPSSKSPSSASPPLKTQRISHPHPDEPDAKRVRQGPSKSPRIPNSTQPTPHPPYKFSSLPPTLPSTRQQLSSTHSPPSTVPASLNSSDALYGYFPAMTQTWQPPFTTVSMNPIYSAPYHLPHDPLTANAMGPAGVSGGANILPNAVTK</sequence>
<feature type="compositionally biased region" description="Basic and acidic residues" evidence="3">
    <location>
        <begin position="428"/>
        <end position="437"/>
    </location>
</feature>
<protein>
    <recommendedName>
        <fullName evidence="4">NDT80 domain-containing protein</fullName>
    </recommendedName>
</protein>
<dbReference type="SUPFAM" id="SSF49417">
    <property type="entry name" value="p53-like transcription factors"/>
    <property type="match status" value="1"/>
</dbReference>
<accession>A0A8H3FCQ6</accession>
<dbReference type="InterPro" id="IPR008967">
    <property type="entry name" value="p53-like_TF_DNA-bd_sf"/>
</dbReference>
<dbReference type="Pfam" id="PF05224">
    <property type="entry name" value="NDT80_PhoG"/>
    <property type="match status" value="1"/>
</dbReference>
<evidence type="ECO:0000259" key="4">
    <source>
        <dbReference type="PROSITE" id="PS51517"/>
    </source>
</evidence>
<reference evidence="5" key="1">
    <citation type="submission" date="2021-03" db="EMBL/GenBank/DDBJ databases">
        <authorList>
            <person name="Tagirdzhanova G."/>
        </authorList>
    </citation>
    <scope>NUCLEOTIDE SEQUENCE</scope>
</reference>
<keyword evidence="1 2" id="KW-0238">DNA-binding</keyword>
<dbReference type="PANTHER" id="PTHR35144">
    <property type="entry name" value="MEIOSIS-SPECIFIC TRANSCRIPTION FACTOR NDT80"/>
    <property type="match status" value="1"/>
</dbReference>
<dbReference type="EMBL" id="CAJPDT010000027">
    <property type="protein sequence ID" value="CAF9921164.1"/>
    <property type="molecule type" value="Genomic_DNA"/>
</dbReference>
<dbReference type="GO" id="GO:0045944">
    <property type="term" value="P:positive regulation of transcription by RNA polymerase II"/>
    <property type="evidence" value="ECO:0007669"/>
    <property type="project" value="TreeGrafter"/>
</dbReference>
<comment type="caution">
    <text evidence="5">The sequence shown here is derived from an EMBL/GenBank/DDBJ whole genome shotgun (WGS) entry which is preliminary data.</text>
</comment>
<evidence type="ECO:0000256" key="2">
    <source>
        <dbReference type="PROSITE-ProRule" id="PRU00850"/>
    </source>
</evidence>